<reference evidence="2 3" key="1">
    <citation type="journal article" date="2018" name="Evol. Lett.">
        <title>Horizontal gene cluster transfer increased hallucinogenic mushroom diversity.</title>
        <authorList>
            <person name="Reynolds H.T."/>
            <person name="Vijayakumar V."/>
            <person name="Gluck-Thaler E."/>
            <person name="Korotkin H.B."/>
            <person name="Matheny P.B."/>
            <person name="Slot J.C."/>
        </authorList>
    </citation>
    <scope>NUCLEOTIDE SEQUENCE [LARGE SCALE GENOMIC DNA]</scope>
    <source>
        <strain evidence="2 3">2631</strain>
    </source>
</reference>
<comment type="caution">
    <text evidence="2">The sequence shown here is derived from an EMBL/GenBank/DDBJ whole genome shotgun (WGS) entry which is preliminary data.</text>
</comment>
<evidence type="ECO:0000313" key="2">
    <source>
        <dbReference type="EMBL" id="PPQ87662.1"/>
    </source>
</evidence>
<sequence>MCTAPTQPEVLRSQVLPTGELPMHTLSREQTTSIGSSIPFTNPGEPQEAPKSLYERTPAPQRSYRTLKDIENQEYLIQQFSMGNCSTGFHLHAPVWEVIIGPVNCHDGLP</sequence>
<protein>
    <submittedName>
        <fullName evidence="2">Uncharacterized protein</fullName>
    </submittedName>
</protein>
<evidence type="ECO:0000256" key="1">
    <source>
        <dbReference type="SAM" id="MobiDB-lite"/>
    </source>
</evidence>
<organism evidence="2 3">
    <name type="scientific">Psilocybe cyanescens</name>
    <dbReference type="NCBI Taxonomy" id="93625"/>
    <lineage>
        <taxon>Eukaryota</taxon>
        <taxon>Fungi</taxon>
        <taxon>Dikarya</taxon>
        <taxon>Basidiomycota</taxon>
        <taxon>Agaricomycotina</taxon>
        <taxon>Agaricomycetes</taxon>
        <taxon>Agaricomycetidae</taxon>
        <taxon>Agaricales</taxon>
        <taxon>Agaricineae</taxon>
        <taxon>Strophariaceae</taxon>
        <taxon>Psilocybe</taxon>
    </lineage>
</organism>
<dbReference type="AlphaFoldDB" id="A0A409XA75"/>
<dbReference type="EMBL" id="NHYD01002235">
    <property type="protein sequence ID" value="PPQ87662.1"/>
    <property type="molecule type" value="Genomic_DNA"/>
</dbReference>
<dbReference type="InParanoid" id="A0A409XA75"/>
<evidence type="ECO:0000313" key="3">
    <source>
        <dbReference type="Proteomes" id="UP000283269"/>
    </source>
</evidence>
<gene>
    <name evidence="2" type="ORF">CVT25_011500</name>
</gene>
<accession>A0A409XA75</accession>
<feature type="compositionally biased region" description="Polar residues" evidence="1">
    <location>
        <begin position="28"/>
        <end position="40"/>
    </location>
</feature>
<keyword evidence="3" id="KW-1185">Reference proteome</keyword>
<proteinExistence type="predicted"/>
<name>A0A409XA75_PSICY</name>
<dbReference type="Proteomes" id="UP000283269">
    <property type="component" value="Unassembled WGS sequence"/>
</dbReference>
<feature type="region of interest" description="Disordered" evidence="1">
    <location>
        <begin position="1"/>
        <end position="61"/>
    </location>
</feature>